<dbReference type="Pfam" id="PF00196">
    <property type="entry name" value="GerE"/>
    <property type="match status" value="1"/>
</dbReference>
<comment type="caution">
    <text evidence="3">The sequence shown here is derived from an EMBL/GenBank/DDBJ whole genome shotgun (WGS) entry which is preliminary data.</text>
</comment>
<dbReference type="Gene3D" id="1.10.10.10">
    <property type="entry name" value="Winged helix-like DNA-binding domain superfamily/Winged helix DNA-binding domain"/>
    <property type="match status" value="1"/>
</dbReference>
<dbReference type="InterPro" id="IPR000792">
    <property type="entry name" value="Tscrpt_reg_LuxR_C"/>
</dbReference>
<dbReference type="Proteomes" id="UP000635387">
    <property type="component" value="Unassembled WGS sequence"/>
</dbReference>
<dbReference type="InterPro" id="IPR039420">
    <property type="entry name" value="WalR-like"/>
</dbReference>
<name>A0ABQ3L5D7_9PSEU</name>
<gene>
    <name evidence="3" type="ORF">GCM10017790_09900</name>
</gene>
<keyword evidence="4" id="KW-1185">Reference proteome</keyword>
<dbReference type="SMART" id="SM00421">
    <property type="entry name" value="HTH_LUXR"/>
    <property type="match status" value="1"/>
</dbReference>
<dbReference type="GO" id="GO:0003677">
    <property type="term" value="F:DNA binding"/>
    <property type="evidence" value="ECO:0007669"/>
    <property type="project" value="UniProtKB-KW"/>
</dbReference>
<accession>A0ABQ3L5D7</accession>
<dbReference type="PROSITE" id="PS50043">
    <property type="entry name" value="HTH_LUXR_2"/>
    <property type="match status" value="1"/>
</dbReference>
<evidence type="ECO:0000256" key="1">
    <source>
        <dbReference type="ARBA" id="ARBA00023125"/>
    </source>
</evidence>
<evidence type="ECO:0000313" key="4">
    <source>
        <dbReference type="Proteomes" id="UP000635387"/>
    </source>
</evidence>
<dbReference type="PRINTS" id="PR00038">
    <property type="entry name" value="HTHLUXR"/>
</dbReference>
<protein>
    <submittedName>
        <fullName evidence="3">DNA-binding response regulator</fullName>
    </submittedName>
</protein>
<keyword evidence="1 3" id="KW-0238">DNA-binding</keyword>
<dbReference type="SUPFAM" id="SSF46894">
    <property type="entry name" value="C-terminal effector domain of the bipartite response regulators"/>
    <property type="match status" value="1"/>
</dbReference>
<evidence type="ECO:0000313" key="3">
    <source>
        <dbReference type="EMBL" id="GHH05659.1"/>
    </source>
</evidence>
<dbReference type="PANTHER" id="PTHR43214:SF43">
    <property type="entry name" value="TWO-COMPONENT RESPONSE REGULATOR"/>
    <property type="match status" value="1"/>
</dbReference>
<feature type="domain" description="HTH luxR-type" evidence="2">
    <location>
        <begin position="132"/>
        <end position="197"/>
    </location>
</feature>
<organism evidence="3 4">
    <name type="scientific">Amycolatopsis oliviviridis</name>
    <dbReference type="NCBI Taxonomy" id="1471590"/>
    <lineage>
        <taxon>Bacteria</taxon>
        <taxon>Bacillati</taxon>
        <taxon>Actinomycetota</taxon>
        <taxon>Actinomycetes</taxon>
        <taxon>Pseudonocardiales</taxon>
        <taxon>Pseudonocardiaceae</taxon>
        <taxon>Amycolatopsis</taxon>
    </lineage>
</organism>
<dbReference type="SUPFAM" id="SSF52172">
    <property type="entry name" value="CheY-like"/>
    <property type="match status" value="1"/>
</dbReference>
<evidence type="ECO:0000259" key="2">
    <source>
        <dbReference type="PROSITE" id="PS50043"/>
    </source>
</evidence>
<dbReference type="InterPro" id="IPR016032">
    <property type="entry name" value="Sig_transdc_resp-reg_C-effctor"/>
</dbReference>
<reference evidence="4" key="1">
    <citation type="journal article" date="2019" name="Int. J. Syst. Evol. Microbiol.">
        <title>The Global Catalogue of Microorganisms (GCM) 10K type strain sequencing project: providing services to taxonomists for standard genome sequencing and annotation.</title>
        <authorList>
            <consortium name="The Broad Institute Genomics Platform"/>
            <consortium name="The Broad Institute Genome Sequencing Center for Infectious Disease"/>
            <person name="Wu L."/>
            <person name="Ma J."/>
        </authorList>
    </citation>
    <scope>NUCLEOTIDE SEQUENCE [LARGE SCALE GENOMIC DNA]</scope>
    <source>
        <strain evidence="4">CGMCC 4.7683</strain>
    </source>
</reference>
<dbReference type="Gene3D" id="3.40.50.2300">
    <property type="match status" value="1"/>
</dbReference>
<proteinExistence type="predicted"/>
<dbReference type="InterPro" id="IPR011006">
    <property type="entry name" value="CheY-like_superfamily"/>
</dbReference>
<dbReference type="CDD" id="cd06170">
    <property type="entry name" value="LuxR_C_like"/>
    <property type="match status" value="1"/>
</dbReference>
<dbReference type="PANTHER" id="PTHR43214">
    <property type="entry name" value="TWO-COMPONENT RESPONSE REGULATOR"/>
    <property type="match status" value="1"/>
</dbReference>
<dbReference type="InterPro" id="IPR036388">
    <property type="entry name" value="WH-like_DNA-bd_sf"/>
</dbReference>
<sequence length="212" mass="23224">MRIVERCIDLVLMGGNDLFHNGLRALLDRDPSFRLVADVEDAVQVDVIIVDLDSIDVDESFRIIDRWHSCGIVLIGGEREQGRVRELLTRGASAYLRRTVLFDQLAATIKSVSVGSDDIVITISREDLPLFASAASVRLSARETDVLELVCQALKNDEIARQLFISQGTVKRHLANIYTKLGAVSRIDALNKAVAAGLLSARQAGPDSVRAT</sequence>
<dbReference type="EMBL" id="BNAY01000001">
    <property type="protein sequence ID" value="GHH05659.1"/>
    <property type="molecule type" value="Genomic_DNA"/>
</dbReference>